<dbReference type="PANTHER" id="PTHR11851:SF49">
    <property type="entry name" value="MITOCHONDRIAL-PROCESSING PEPTIDASE SUBUNIT ALPHA"/>
    <property type="match status" value="1"/>
</dbReference>
<dbReference type="EMBL" id="QUAC01000486">
    <property type="protein sequence ID" value="REK84309.1"/>
    <property type="molecule type" value="Genomic_DNA"/>
</dbReference>
<dbReference type="InterPro" id="IPR011765">
    <property type="entry name" value="Pept_M16_N"/>
</dbReference>
<dbReference type="OrthoDB" id="3525364at2"/>
<evidence type="ECO:0000256" key="1">
    <source>
        <dbReference type="ARBA" id="ARBA00007261"/>
    </source>
</evidence>
<dbReference type="Gene3D" id="3.30.830.10">
    <property type="entry name" value="Metalloenzyme, LuxS/M16 peptidase-like"/>
    <property type="match status" value="2"/>
</dbReference>
<comment type="similarity">
    <text evidence="1">Belongs to the peptidase M16 family.</text>
</comment>
<evidence type="ECO:0000259" key="2">
    <source>
        <dbReference type="Pfam" id="PF00675"/>
    </source>
</evidence>
<dbReference type="InterPro" id="IPR007863">
    <property type="entry name" value="Peptidase_M16_C"/>
</dbReference>
<evidence type="ECO:0000313" key="4">
    <source>
        <dbReference type="EMBL" id="REK84309.1"/>
    </source>
</evidence>
<dbReference type="AlphaFoldDB" id="A0A371PPT8"/>
<dbReference type="Pfam" id="PF05193">
    <property type="entry name" value="Peptidase_M16_C"/>
    <property type="match status" value="1"/>
</dbReference>
<dbReference type="SUPFAM" id="SSF63411">
    <property type="entry name" value="LuxS/MPP-like metallohydrolase"/>
    <property type="match status" value="2"/>
</dbReference>
<dbReference type="InterPro" id="IPR050361">
    <property type="entry name" value="MPP/UQCRC_Complex"/>
</dbReference>
<evidence type="ECO:0000313" key="5">
    <source>
        <dbReference type="Proteomes" id="UP000262477"/>
    </source>
</evidence>
<gene>
    <name evidence="4" type="ORF">DY245_43650</name>
</gene>
<feature type="domain" description="Peptidase M16 N-terminal" evidence="2">
    <location>
        <begin position="10"/>
        <end position="151"/>
    </location>
</feature>
<evidence type="ECO:0000259" key="3">
    <source>
        <dbReference type="Pfam" id="PF05193"/>
    </source>
</evidence>
<reference evidence="4 5" key="1">
    <citation type="submission" date="2018-08" db="EMBL/GenBank/DDBJ databases">
        <title>Streptomyces NEAU-D10 sp. nov., a novel Actinomycete isolated from soil.</title>
        <authorList>
            <person name="Jin L."/>
        </authorList>
    </citation>
    <scope>NUCLEOTIDE SEQUENCE [LARGE SCALE GENOMIC DNA]</scope>
    <source>
        <strain evidence="4 5">NEAU-D10</strain>
    </source>
</reference>
<dbReference type="Pfam" id="PF00675">
    <property type="entry name" value="Peptidase_M16"/>
    <property type="match status" value="1"/>
</dbReference>
<organism evidence="4 5">
    <name type="scientific">Streptomyces inhibens</name>
    <dbReference type="NCBI Taxonomy" id="2293571"/>
    <lineage>
        <taxon>Bacteria</taxon>
        <taxon>Bacillati</taxon>
        <taxon>Actinomycetota</taxon>
        <taxon>Actinomycetes</taxon>
        <taxon>Kitasatosporales</taxon>
        <taxon>Streptomycetaceae</taxon>
        <taxon>Streptomyces</taxon>
    </lineage>
</organism>
<dbReference type="InterPro" id="IPR011249">
    <property type="entry name" value="Metalloenz_LuxS/M16"/>
</dbReference>
<dbReference type="Proteomes" id="UP000262477">
    <property type="component" value="Unassembled WGS sequence"/>
</dbReference>
<comment type="caution">
    <text evidence="4">The sequence shown here is derived from an EMBL/GenBank/DDBJ whole genome shotgun (WGS) entry which is preliminary data.</text>
</comment>
<accession>A0A371PPT8</accession>
<dbReference type="PANTHER" id="PTHR11851">
    <property type="entry name" value="METALLOPROTEASE"/>
    <property type="match status" value="1"/>
</dbReference>
<feature type="domain" description="Peptidase M16 C-terminal" evidence="3">
    <location>
        <begin position="158"/>
        <end position="331"/>
    </location>
</feature>
<protein>
    <submittedName>
        <fullName evidence="4">Insulinase family protein</fullName>
    </submittedName>
</protein>
<proteinExistence type="inferred from homology"/>
<dbReference type="RefSeq" id="WP_128512654.1">
    <property type="nucleotide sequence ID" value="NZ_QUAC01000486.1"/>
</dbReference>
<name>A0A371PPT8_STRIH</name>
<sequence>MGLLCGDVPVLVRNEPGRRTTAIAIGLGFGGRHDRRGTAHMLEHLLMAAPLGDGPSLSERIERLGGECNATTAPGSLVLHARVLTEDAAQIAALMCQALLRPALSQAALDAERRVVLQELAAATADPADTVQETFLAELFHGHPLGSAVGGTPEGIESLTVQAVRDAHARALSTHPLSVSCVGGLTAETLLPALEEAGLADLRRAGTAAAPQPAPGPVSPTAPAHWPTEFCWLMVGGRAPRADDPDSPAYTVLSHLLGSSPASLLYDQLRNERGLAYSFHTWSRSYKDSGAWRMLVGCEPANAPEVLDIIRQLLRTVAQDGPRESDLASAVRLAGFEVVTTAEDPLEHATKLVEWQTLTGRPWDPADELEALRQVRADQVAAAAAELSDGLVAVVRPEAS</sequence>
<dbReference type="GO" id="GO:0046872">
    <property type="term" value="F:metal ion binding"/>
    <property type="evidence" value="ECO:0007669"/>
    <property type="project" value="InterPro"/>
</dbReference>
<keyword evidence="5" id="KW-1185">Reference proteome</keyword>